<dbReference type="KEGG" id="amah:DLM_1390"/>
<dbReference type="GO" id="GO:0043190">
    <property type="term" value="C:ATP-binding cassette (ABC) transporter complex"/>
    <property type="evidence" value="ECO:0007669"/>
    <property type="project" value="InterPro"/>
</dbReference>
<dbReference type="OrthoDB" id="9801912at2"/>
<evidence type="ECO:0000313" key="4">
    <source>
        <dbReference type="Proteomes" id="UP000198290"/>
    </source>
</evidence>
<dbReference type="EMBL" id="AP018823">
    <property type="protein sequence ID" value="BBF85014.1"/>
    <property type="molecule type" value="Genomic_DNA"/>
</dbReference>
<dbReference type="AlphaFoldDB" id="A0A3G9GCE2"/>
<dbReference type="Gene3D" id="3.40.190.10">
    <property type="entry name" value="Periplasmic binding protein-like II"/>
    <property type="match status" value="1"/>
</dbReference>
<accession>A0A3G9GCE2</accession>
<dbReference type="CDD" id="cd08512">
    <property type="entry name" value="PBP2_NikA_DppA_OppA_like_7"/>
    <property type="match status" value="1"/>
</dbReference>
<reference evidence="4" key="3">
    <citation type="journal article" date="2017" name="Plant Physiol. Biochem.">
        <title>Differential oxidative and antioxidative response of duckweed Lemna minor toward plant growth promoting/inhibiting bacteria.</title>
        <authorList>
            <person name="Ishizawa H."/>
            <person name="Kuroda M."/>
            <person name="Morikawa M."/>
            <person name="Ike M."/>
        </authorList>
    </citation>
    <scope>NUCLEOTIDE SEQUENCE [LARGE SCALE GENOMIC DNA]</scope>
    <source>
        <strain evidence="4">H3</strain>
    </source>
</reference>
<keyword evidence="1" id="KW-0732">Signal</keyword>
<dbReference type="Gene3D" id="3.90.76.10">
    <property type="entry name" value="Dipeptide-binding Protein, Domain 1"/>
    <property type="match status" value="1"/>
</dbReference>
<sequence length="524" mass="56581">MHKPIALAILTGLALCQTANAGTPKNVLVVAQSIDDLASLDPAEGFEFSSVQSFNSLYQRLVQSNRSNPANIEAALASHWVAGKDGQSLQFTLKPGARFASGNPVRPEDVIYSLARAVKLNKSPAFILNELGWKADNIDGLLKKTGNKQVELSWPAKVGPSFALSILSAPIASIVDAKIVQAKEQNGDAGNSWLKSHSAGSGSFQLREYKPHEALVLDANPTSPAGAPLLKTVIFKNVPDAAARRLQLEQGDADIARDLSADQIAALSGKPGVKVQVFPSAALYYVAFNTVSPSNSSLKNPAVWEAARWLIDYDGVANKLLRGQFKVHQSFLPSGFLGALKDQPYRFDPARAKAILAKAGIKDLSIKLDTFNQPPYADIAQSLQASFAQAGIKLELQPAIGSQVYAKVRARSHEGVLLSWTPDYFDPHSNASAFALNRDDGTKTLAWRNGWVIPALSDKTDQAVQETRPAKRVALYSALQKDIQKNSPFVLAFQASQQVVLRSNVQGFLQGLNADQVYFDKVSK</sequence>
<organism evidence="3 4">
    <name type="scientific">Aquitalea magnusonii</name>
    <dbReference type="NCBI Taxonomy" id="332411"/>
    <lineage>
        <taxon>Bacteria</taxon>
        <taxon>Pseudomonadati</taxon>
        <taxon>Pseudomonadota</taxon>
        <taxon>Betaproteobacteria</taxon>
        <taxon>Neisseriales</taxon>
        <taxon>Chromobacteriaceae</taxon>
        <taxon>Aquitalea</taxon>
    </lineage>
</organism>
<dbReference type="PANTHER" id="PTHR30290:SF34">
    <property type="entry name" value="ABC TRANSPORTER, PERIPLASMIC OLIGO-PEPTIDE BINDING PROTEIN, PUTATIVE-RELATED"/>
    <property type="match status" value="1"/>
</dbReference>
<feature type="chain" id="PRO_5018082782" evidence="1">
    <location>
        <begin position="22"/>
        <end position="524"/>
    </location>
</feature>
<dbReference type="InterPro" id="IPR000914">
    <property type="entry name" value="SBP_5_dom"/>
</dbReference>
<dbReference type="Gene3D" id="3.10.105.10">
    <property type="entry name" value="Dipeptide-binding Protein, Domain 3"/>
    <property type="match status" value="1"/>
</dbReference>
<dbReference type="SUPFAM" id="SSF53850">
    <property type="entry name" value="Periplasmic binding protein-like II"/>
    <property type="match status" value="1"/>
</dbReference>
<evidence type="ECO:0000259" key="2">
    <source>
        <dbReference type="Pfam" id="PF00496"/>
    </source>
</evidence>
<dbReference type="InterPro" id="IPR039424">
    <property type="entry name" value="SBP_5"/>
</dbReference>
<feature type="domain" description="Solute-binding protein family 5" evidence="2">
    <location>
        <begin position="72"/>
        <end position="439"/>
    </location>
</feature>
<name>A0A3G9GCE2_9NEIS</name>
<feature type="signal peptide" evidence="1">
    <location>
        <begin position="1"/>
        <end position="21"/>
    </location>
</feature>
<evidence type="ECO:0000256" key="1">
    <source>
        <dbReference type="SAM" id="SignalP"/>
    </source>
</evidence>
<dbReference type="Pfam" id="PF00496">
    <property type="entry name" value="SBP_bac_5"/>
    <property type="match status" value="1"/>
</dbReference>
<proteinExistence type="predicted"/>
<reference evidence="3 4" key="2">
    <citation type="journal article" date="2017" name="Genome Announc.">
        <title>Draft genome sequence of Aquitalea magnusonii strain H3, a plant growth-promoting bacterium of duckweed Lemna minor.</title>
        <authorList>
            <person name="Ishizawa H."/>
            <person name="Kuroda M."/>
            <person name="Ike M."/>
        </authorList>
    </citation>
    <scope>NUCLEOTIDE SEQUENCE [LARGE SCALE GENOMIC DNA]</scope>
    <source>
        <strain evidence="3 4">H3</strain>
    </source>
</reference>
<reference evidence="4" key="1">
    <citation type="journal article" date="2017" name="Biotechnol. Biofuels">
        <title>Evaluation of environmental bacterial communities as a factor affecting the growth of duckweed Lemna minor.</title>
        <authorList>
            <person name="Ishizawa H."/>
            <person name="Kuroda M."/>
            <person name="Morikawa M."/>
            <person name="Ike M."/>
        </authorList>
    </citation>
    <scope>NUCLEOTIDE SEQUENCE [LARGE SCALE GENOMIC DNA]</scope>
    <source>
        <strain evidence="4">H3</strain>
    </source>
</reference>
<dbReference type="InterPro" id="IPR030678">
    <property type="entry name" value="Peptide/Ni-bd"/>
</dbReference>
<dbReference type="GO" id="GO:0030288">
    <property type="term" value="C:outer membrane-bounded periplasmic space"/>
    <property type="evidence" value="ECO:0007669"/>
    <property type="project" value="UniProtKB-ARBA"/>
</dbReference>
<dbReference type="GO" id="GO:0015833">
    <property type="term" value="P:peptide transport"/>
    <property type="evidence" value="ECO:0007669"/>
    <property type="project" value="TreeGrafter"/>
</dbReference>
<protein>
    <submittedName>
        <fullName evidence="3">Dipeptide-binding ABC transporter, periplasmic substrate-binding component</fullName>
    </submittedName>
</protein>
<dbReference type="PANTHER" id="PTHR30290">
    <property type="entry name" value="PERIPLASMIC BINDING COMPONENT OF ABC TRANSPORTER"/>
    <property type="match status" value="1"/>
</dbReference>
<dbReference type="PIRSF" id="PIRSF002741">
    <property type="entry name" value="MppA"/>
    <property type="match status" value="1"/>
</dbReference>
<dbReference type="RefSeq" id="WP_089084796.1">
    <property type="nucleotide sequence ID" value="NZ_AP018823.1"/>
</dbReference>
<evidence type="ECO:0000313" key="3">
    <source>
        <dbReference type="EMBL" id="BBF85014.1"/>
    </source>
</evidence>
<gene>
    <name evidence="3" type="ORF">DLM_1390</name>
</gene>
<dbReference type="Proteomes" id="UP000198290">
    <property type="component" value="Chromosome"/>
</dbReference>
<keyword evidence="4" id="KW-1185">Reference proteome</keyword>
<dbReference type="GO" id="GO:1904680">
    <property type="term" value="F:peptide transmembrane transporter activity"/>
    <property type="evidence" value="ECO:0007669"/>
    <property type="project" value="TreeGrafter"/>
</dbReference>